<name>K6VTF4_9MICO</name>
<evidence type="ECO:0000256" key="3">
    <source>
        <dbReference type="ARBA" id="ARBA00023125"/>
    </source>
</evidence>
<dbReference type="PROSITE" id="PS50931">
    <property type="entry name" value="HTH_LYSR"/>
    <property type="match status" value="1"/>
</dbReference>
<dbReference type="GO" id="GO:0003677">
    <property type="term" value="F:DNA binding"/>
    <property type="evidence" value="ECO:0007669"/>
    <property type="project" value="UniProtKB-KW"/>
</dbReference>
<feature type="domain" description="HTH lysR-type" evidence="5">
    <location>
        <begin position="2"/>
        <end position="59"/>
    </location>
</feature>
<dbReference type="Proteomes" id="UP000008495">
    <property type="component" value="Unassembled WGS sequence"/>
</dbReference>
<dbReference type="EMBL" id="BAGZ01000016">
    <property type="protein sequence ID" value="GAB78610.1"/>
    <property type="molecule type" value="Genomic_DNA"/>
</dbReference>
<proteinExistence type="inferred from homology"/>
<organism evidence="6 7">
    <name type="scientific">Austwickia chelonae NBRC 105200</name>
    <dbReference type="NCBI Taxonomy" id="1184607"/>
    <lineage>
        <taxon>Bacteria</taxon>
        <taxon>Bacillati</taxon>
        <taxon>Actinomycetota</taxon>
        <taxon>Actinomycetes</taxon>
        <taxon>Micrococcales</taxon>
        <taxon>Dermatophilaceae</taxon>
        <taxon>Austwickia</taxon>
    </lineage>
</organism>
<dbReference type="SUPFAM" id="SSF46785">
    <property type="entry name" value="Winged helix' DNA-binding domain"/>
    <property type="match status" value="1"/>
</dbReference>
<dbReference type="Pfam" id="PF00126">
    <property type="entry name" value="HTH_1"/>
    <property type="match status" value="1"/>
</dbReference>
<dbReference type="eggNOG" id="COG0583">
    <property type="taxonomic scope" value="Bacteria"/>
</dbReference>
<sequence length="408" mass="42970">MLDPVKLRTLVDIAALGSIAAAAKESGITASAASQHITALEERLGTPLLERLPRSTRLTAAGAALARAALPILDGLDDAIRLVDDIAGTRAGRIRLGTFASAANSLVLPAVGAYLEEHPGATVDITEVEPGDIVGAVLHGGVDLAVTHRYAFAPDYPTAGLSRSELLRDPLLLAVPDAHRLAGANRCAVADTVGESWVAPRPREGFQAVLTHLGSRARFSPDVRHRADSYELTRELVASGLGVSLIPRLAAVVTPGVTYVELSDEDLYRQVDLIRRRADSDPSLSDLVAAIIRRAQGVWRRGRDEGGSSARGVWAGGGSERGGHVVPAWMCCSGGMLAGKGHQGSWTSVQWNILMRIDLIKKRIRSVDDDCIALGEVKLGDPPQEGDATCAGLGSQVSHQVDAVDADT</sequence>
<evidence type="ECO:0000313" key="6">
    <source>
        <dbReference type="EMBL" id="GAB78610.1"/>
    </source>
</evidence>
<dbReference type="CDD" id="cd08423">
    <property type="entry name" value="PBP2_LTTR_like_6"/>
    <property type="match status" value="1"/>
</dbReference>
<evidence type="ECO:0000256" key="4">
    <source>
        <dbReference type="ARBA" id="ARBA00023163"/>
    </source>
</evidence>
<dbReference type="RefSeq" id="WP_006503366.1">
    <property type="nucleotide sequence ID" value="NZ_BAGZ01000016.1"/>
</dbReference>
<dbReference type="SUPFAM" id="SSF53850">
    <property type="entry name" value="Periplasmic binding protein-like II"/>
    <property type="match status" value="1"/>
</dbReference>
<evidence type="ECO:0000256" key="1">
    <source>
        <dbReference type="ARBA" id="ARBA00009437"/>
    </source>
</evidence>
<reference evidence="6 7" key="1">
    <citation type="submission" date="2012-08" db="EMBL/GenBank/DDBJ databases">
        <title>Whole genome shotgun sequence of Austwickia chelonae NBRC 105200.</title>
        <authorList>
            <person name="Yoshida I."/>
            <person name="Hosoyama A."/>
            <person name="Tsuchikane K."/>
            <person name="Katsumata H."/>
            <person name="Ando Y."/>
            <person name="Ohji S."/>
            <person name="Hamada M."/>
            <person name="Tamura T."/>
            <person name="Yamazoe A."/>
            <person name="Yamazaki S."/>
            <person name="Fujita N."/>
        </authorList>
    </citation>
    <scope>NUCLEOTIDE SEQUENCE [LARGE SCALE GENOMIC DNA]</scope>
    <source>
        <strain evidence="6 7">NBRC 105200</strain>
    </source>
</reference>
<dbReference type="PANTHER" id="PTHR30346:SF29">
    <property type="entry name" value="LYSR SUBSTRATE-BINDING"/>
    <property type="match status" value="1"/>
</dbReference>
<dbReference type="Gene3D" id="3.40.190.10">
    <property type="entry name" value="Periplasmic binding protein-like II"/>
    <property type="match status" value="2"/>
</dbReference>
<dbReference type="GO" id="GO:0003700">
    <property type="term" value="F:DNA-binding transcription factor activity"/>
    <property type="evidence" value="ECO:0007669"/>
    <property type="project" value="InterPro"/>
</dbReference>
<dbReference type="OrthoDB" id="3636008at2"/>
<keyword evidence="7" id="KW-1185">Reference proteome</keyword>
<accession>K6VTF4</accession>
<dbReference type="Pfam" id="PF03466">
    <property type="entry name" value="LysR_substrate"/>
    <property type="match status" value="1"/>
</dbReference>
<dbReference type="PANTHER" id="PTHR30346">
    <property type="entry name" value="TRANSCRIPTIONAL DUAL REGULATOR HCAR-RELATED"/>
    <property type="match status" value="1"/>
</dbReference>
<evidence type="ECO:0000259" key="5">
    <source>
        <dbReference type="PROSITE" id="PS50931"/>
    </source>
</evidence>
<dbReference type="GO" id="GO:0032993">
    <property type="term" value="C:protein-DNA complex"/>
    <property type="evidence" value="ECO:0007669"/>
    <property type="project" value="TreeGrafter"/>
</dbReference>
<evidence type="ECO:0000313" key="7">
    <source>
        <dbReference type="Proteomes" id="UP000008495"/>
    </source>
</evidence>
<dbReference type="InterPro" id="IPR000847">
    <property type="entry name" value="LysR_HTH_N"/>
</dbReference>
<comment type="caution">
    <text evidence="6">The sequence shown here is derived from an EMBL/GenBank/DDBJ whole genome shotgun (WGS) entry which is preliminary data.</text>
</comment>
<keyword evidence="2" id="KW-0805">Transcription regulation</keyword>
<dbReference type="AlphaFoldDB" id="K6VTF4"/>
<dbReference type="STRING" id="100225.SAMN05421595_2262"/>
<dbReference type="InterPro" id="IPR036388">
    <property type="entry name" value="WH-like_DNA-bd_sf"/>
</dbReference>
<evidence type="ECO:0000256" key="2">
    <source>
        <dbReference type="ARBA" id="ARBA00023015"/>
    </source>
</evidence>
<comment type="similarity">
    <text evidence="1">Belongs to the LysR transcriptional regulatory family.</text>
</comment>
<dbReference type="InterPro" id="IPR005119">
    <property type="entry name" value="LysR_subst-bd"/>
</dbReference>
<dbReference type="InterPro" id="IPR036390">
    <property type="entry name" value="WH_DNA-bd_sf"/>
</dbReference>
<dbReference type="Gene3D" id="1.10.10.10">
    <property type="entry name" value="Winged helix-like DNA-binding domain superfamily/Winged helix DNA-binding domain"/>
    <property type="match status" value="1"/>
</dbReference>
<keyword evidence="4" id="KW-0804">Transcription</keyword>
<gene>
    <name evidence="6" type="ORF">AUCHE_16_00260</name>
</gene>
<protein>
    <submittedName>
        <fullName evidence="6">Putative LysR family transcriptional regulator</fullName>
    </submittedName>
</protein>
<keyword evidence="3" id="KW-0238">DNA-binding</keyword>